<feature type="transmembrane region" description="Helical" evidence="5">
    <location>
        <begin position="105"/>
        <end position="121"/>
    </location>
</feature>
<dbReference type="GO" id="GO:0005886">
    <property type="term" value="C:plasma membrane"/>
    <property type="evidence" value="ECO:0007669"/>
    <property type="project" value="TreeGrafter"/>
</dbReference>
<dbReference type="Gene3D" id="1.20.1420.30">
    <property type="entry name" value="NCX, central ion-binding region"/>
    <property type="match status" value="1"/>
</dbReference>
<feature type="domain" description="Sodium/calcium exchanger membrane region" evidence="6">
    <location>
        <begin position="177"/>
        <end position="313"/>
    </location>
</feature>
<evidence type="ECO:0000259" key="6">
    <source>
        <dbReference type="Pfam" id="PF01699"/>
    </source>
</evidence>
<feature type="transmembrane region" description="Helical" evidence="5">
    <location>
        <begin position="297"/>
        <end position="314"/>
    </location>
</feature>
<evidence type="ECO:0000313" key="7">
    <source>
        <dbReference type="EMBL" id="QGG94908.1"/>
    </source>
</evidence>
<dbReference type="InterPro" id="IPR004837">
    <property type="entry name" value="NaCa_Exmemb"/>
</dbReference>
<dbReference type="GO" id="GO:0006874">
    <property type="term" value="P:intracellular calcium ion homeostasis"/>
    <property type="evidence" value="ECO:0007669"/>
    <property type="project" value="TreeGrafter"/>
</dbReference>
<feature type="transmembrane region" description="Helical" evidence="5">
    <location>
        <begin position="269"/>
        <end position="290"/>
    </location>
</feature>
<feature type="domain" description="Sodium/calcium exchanger membrane region" evidence="6">
    <location>
        <begin position="5"/>
        <end position="144"/>
    </location>
</feature>
<feature type="transmembrane region" description="Helical" evidence="5">
    <location>
        <begin position="71"/>
        <end position="93"/>
    </location>
</feature>
<dbReference type="EMBL" id="CP045851">
    <property type="protein sequence ID" value="QGG94908.1"/>
    <property type="molecule type" value="Genomic_DNA"/>
</dbReference>
<dbReference type="Pfam" id="PF01699">
    <property type="entry name" value="Na_Ca_ex"/>
    <property type="match status" value="2"/>
</dbReference>
<dbReference type="GO" id="GO:0008273">
    <property type="term" value="F:calcium, potassium:sodium antiporter activity"/>
    <property type="evidence" value="ECO:0007669"/>
    <property type="project" value="TreeGrafter"/>
</dbReference>
<dbReference type="PANTHER" id="PTHR10846">
    <property type="entry name" value="SODIUM/POTASSIUM/CALCIUM EXCHANGER"/>
    <property type="match status" value="1"/>
</dbReference>
<evidence type="ECO:0000256" key="5">
    <source>
        <dbReference type="SAM" id="Phobius"/>
    </source>
</evidence>
<dbReference type="NCBIfam" id="TIGR00367">
    <property type="entry name" value="calcium/sodium antiporter"/>
    <property type="match status" value="1"/>
</dbReference>
<evidence type="ECO:0000256" key="2">
    <source>
        <dbReference type="ARBA" id="ARBA00022692"/>
    </source>
</evidence>
<feature type="transmembrane region" description="Helical" evidence="5">
    <location>
        <begin position="208"/>
        <end position="230"/>
    </location>
</feature>
<dbReference type="AlphaFoldDB" id="A0A5Q2RDG5"/>
<feature type="transmembrane region" description="Helical" evidence="5">
    <location>
        <begin position="242"/>
        <end position="263"/>
    </location>
</feature>
<dbReference type="InterPro" id="IPR044880">
    <property type="entry name" value="NCX_ion-bd_dom_sf"/>
</dbReference>
<reference evidence="7 8" key="1">
    <citation type="submission" date="2019-11" db="EMBL/GenBank/DDBJ databases">
        <authorList>
            <person name="He Y."/>
        </authorList>
    </citation>
    <scope>NUCLEOTIDE SEQUENCE [LARGE SCALE GENOMIC DNA]</scope>
    <source>
        <strain evidence="7 8">SCSIO 58843</strain>
    </source>
</reference>
<organism evidence="7 8">
    <name type="scientific">Actinomarinicola tropica</name>
    <dbReference type="NCBI Taxonomy" id="2789776"/>
    <lineage>
        <taxon>Bacteria</taxon>
        <taxon>Bacillati</taxon>
        <taxon>Actinomycetota</taxon>
        <taxon>Acidimicrobiia</taxon>
        <taxon>Acidimicrobiales</taxon>
        <taxon>Iamiaceae</taxon>
        <taxon>Actinomarinicola</taxon>
    </lineage>
</organism>
<evidence type="ECO:0000256" key="1">
    <source>
        <dbReference type="ARBA" id="ARBA00004141"/>
    </source>
</evidence>
<feature type="transmembrane region" description="Helical" evidence="5">
    <location>
        <begin position="32"/>
        <end position="51"/>
    </location>
</feature>
<dbReference type="KEGG" id="atq:GH723_07170"/>
<dbReference type="Proteomes" id="UP000334019">
    <property type="component" value="Chromosome"/>
</dbReference>
<dbReference type="RefSeq" id="WP_153759016.1">
    <property type="nucleotide sequence ID" value="NZ_CP045851.1"/>
</dbReference>
<protein>
    <submittedName>
        <fullName evidence="7">Calcium/sodium antiporter</fullName>
    </submittedName>
</protein>
<gene>
    <name evidence="7" type="ORF">GH723_07170</name>
</gene>
<proteinExistence type="predicted"/>
<dbReference type="InterPro" id="IPR004481">
    <property type="entry name" value="K/Na/Ca-exchanger"/>
</dbReference>
<keyword evidence="2 5" id="KW-0812">Transmembrane</keyword>
<keyword evidence="3 5" id="KW-1133">Transmembrane helix</keyword>
<evidence type="ECO:0000313" key="8">
    <source>
        <dbReference type="Proteomes" id="UP000334019"/>
    </source>
</evidence>
<dbReference type="GO" id="GO:0005262">
    <property type="term" value="F:calcium channel activity"/>
    <property type="evidence" value="ECO:0007669"/>
    <property type="project" value="TreeGrafter"/>
</dbReference>
<evidence type="ECO:0000256" key="4">
    <source>
        <dbReference type="ARBA" id="ARBA00023136"/>
    </source>
</evidence>
<keyword evidence="4 5" id="KW-0472">Membrane</keyword>
<comment type="subcellular location">
    <subcellularLocation>
        <location evidence="1">Membrane</location>
        <topology evidence="1">Multi-pass membrane protein</topology>
    </subcellularLocation>
</comment>
<keyword evidence="8" id="KW-1185">Reference proteome</keyword>
<dbReference type="PANTHER" id="PTHR10846:SF8">
    <property type="entry name" value="INNER MEMBRANE PROTEIN YRBG"/>
    <property type="match status" value="1"/>
</dbReference>
<accession>A0A5Q2RDG5</accession>
<sequence length="315" mass="31617">MLVLHILFVVVGLVVLTKAADQFVLGAARISLALRISAVVVGAVIVGFGTSAPEMLVSTLAALDGNAEVGLGNIVGSNVANLTLVLGAAALIVRVGIHDGVLRREAPLMLGAVALFALLVQDGVAGWEAAVLLVVMVAVLTIIIRSGGLPDPELEEEVEEFADEAHPHPLKGEVVRTVIGLLGTLLGAQLLVTGAVEVADAAGLSGGFVGFTLVAVGTSLPELVTTVAAARAGETDLIVGNLLGSNIFNSLIVGATMGFASGGLDAPKLLGIGVVMMVAIAGGLVVLMLARRQLTRIEGGGLILAYGASVALLGV</sequence>
<name>A0A5Q2RDG5_9ACTN</name>
<evidence type="ECO:0000256" key="3">
    <source>
        <dbReference type="ARBA" id="ARBA00022989"/>
    </source>
</evidence>
<feature type="transmembrane region" description="Helical" evidence="5">
    <location>
        <begin position="6"/>
        <end position="25"/>
    </location>
</feature>